<proteinExistence type="predicted"/>
<evidence type="ECO:0000313" key="3">
    <source>
        <dbReference type="EMBL" id="KAF1969481.1"/>
    </source>
</evidence>
<dbReference type="Proteomes" id="UP000800036">
    <property type="component" value="Unassembled WGS sequence"/>
</dbReference>
<accession>A0A6A5UWX4</accession>
<dbReference type="InterPro" id="IPR000675">
    <property type="entry name" value="Cutinase/axe"/>
</dbReference>
<dbReference type="Gene3D" id="3.40.50.1820">
    <property type="entry name" value="alpha/beta hydrolase"/>
    <property type="match status" value="1"/>
</dbReference>
<dbReference type="OrthoDB" id="2586582at2759"/>
<evidence type="ECO:0000313" key="4">
    <source>
        <dbReference type="Proteomes" id="UP000800036"/>
    </source>
</evidence>
<keyword evidence="2" id="KW-1015">Disulfide bond</keyword>
<name>A0A6A5UWX4_9PLEO</name>
<reference evidence="3" key="1">
    <citation type="journal article" date="2020" name="Stud. Mycol.">
        <title>101 Dothideomycetes genomes: a test case for predicting lifestyles and emergence of pathogens.</title>
        <authorList>
            <person name="Haridas S."/>
            <person name="Albert R."/>
            <person name="Binder M."/>
            <person name="Bloem J."/>
            <person name="Labutti K."/>
            <person name="Salamov A."/>
            <person name="Andreopoulos B."/>
            <person name="Baker S."/>
            <person name="Barry K."/>
            <person name="Bills G."/>
            <person name="Bluhm B."/>
            <person name="Cannon C."/>
            <person name="Castanera R."/>
            <person name="Culley D."/>
            <person name="Daum C."/>
            <person name="Ezra D."/>
            <person name="Gonzalez J."/>
            <person name="Henrissat B."/>
            <person name="Kuo A."/>
            <person name="Liang C."/>
            <person name="Lipzen A."/>
            <person name="Lutzoni F."/>
            <person name="Magnuson J."/>
            <person name="Mondo S."/>
            <person name="Nolan M."/>
            <person name="Ohm R."/>
            <person name="Pangilinan J."/>
            <person name="Park H.-J."/>
            <person name="Ramirez L."/>
            <person name="Alfaro M."/>
            <person name="Sun H."/>
            <person name="Tritt A."/>
            <person name="Yoshinaga Y."/>
            <person name="Zwiers L.-H."/>
            <person name="Turgeon B."/>
            <person name="Goodwin S."/>
            <person name="Spatafora J."/>
            <person name="Crous P."/>
            <person name="Grigoriev I."/>
        </authorList>
    </citation>
    <scope>NUCLEOTIDE SEQUENCE</scope>
    <source>
        <strain evidence="3">CBS 107.79</strain>
    </source>
</reference>
<evidence type="ECO:0000256" key="1">
    <source>
        <dbReference type="ARBA" id="ARBA00022801"/>
    </source>
</evidence>
<dbReference type="GO" id="GO:0052689">
    <property type="term" value="F:carboxylic ester hydrolase activity"/>
    <property type="evidence" value="ECO:0007669"/>
    <property type="project" value="UniProtKB-ARBA"/>
</dbReference>
<gene>
    <name evidence="3" type="ORF">BU23DRAFT_427581</name>
</gene>
<dbReference type="PANTHER" id="PTHR33630">
    <property type="entry name" value="CUTINASE RV1984C-RELATED-RELATED"/>
    <property type="match status" value="1"/>
</dbReference>
<dbReference type="Pfam" id="PF01083">
    <property type="entry name" value="Cutinase"/>
    <property type="match status" value="1"/>
</dbReference>
<feature type="non-terminal residue" evidence="3">
    <location>
        <position position="1"/>
    </location>
</feature>
<keyword evidence="4" id="KW-1185">Reference proteome</keyword>
<sequence>LLATSALASAQKFPDYGIRECTDPKILALETDDCTDYHIFLARVSDSASPGHQGDLVRLVCDGIDGSCNYENIEYPANSSWSGEKVWCPSVATGVQNGQAQLEAYAERCPDSRLVLFGFSQGASVAMDILGGGGGPCYDCVQDDNPALDSSSSAASLLAAAAFGAPRRTGNQTYSILDLQDFDGTAVRTPEQLAGLAPYKDILREYCNNGDSICAPDSEPTEVKNHLSYFEKYQDEVADWVIGLAK</sequence>
<feature type="non-terminal residue" evidence="3">
    <location>
        <position position="246"/>
    </location>
</feature>
<protein>
    <submittedName>
        <fullName evidence="3">Alpha/beta-hydrolase</fullName>
    </submittedName>
</protein>
<dbReference type="InterPro" id="IPR029058">
    <property type="entry name" value="AB_hydrolase_fold"/>
</dbReference>
<organism evidence="3 4">
    <name type="scientific">Bimuria novae-zelandiae CBS 107.79</name>
    <dbReference type="NCBI Taxonomy" id="1447943"/>
    <lineage>
        <taxon>Eukaryota</taxon>
        <taxon>Fungi</taxon>
        <taxon>Dikarya</taxon>
        <taxon>Ascomycota</taxon>
        <taxon>Pezizomycotina</taxon>
        <taxon>Dothideomycetes</taxon>
        <taxon>Pleosporomycetidae</taxon>
        <taxon>Pleosporales</taxon>
        <taxon>Massarineae</taxon>
        <taxon>Didymosphaeriaceae</taxon>
        <taxon>Bimuria</taxon>
    </lineage>
</organism>
<keyword evidence="1 3" id="KW-0378">Hydrolase</keyword>
<dbReference type="SMART" id="SM01110">
    <property type="entry name" value="Cutinase"/>
    <property type="match status" value="1"/>
</dbReference>
<dbReference type="EMBL" id="ML976709">
    <property type="protein sequence ID" value="KAF1969481.1"/>
    <property type="molecule type" value="Genomic_DNA"/>
</dbReference>
<dbReference type="SUPFAM" id="SSF53474">
    <property type="entry name" value="alpha/beta-Hydrolases"/>
    <property type="match status" value="1"/>
</dbReference>
<dbReference type="AlphaFoldDB" id="A0A6A5UWX4"/>
<evidence type="ECO:0000256" key="2">
    <source>
        <dbReference type="ARBA" id="ARBA00023157"/>
    </source>
</evidence>
<dbReference type="PANTHER" id="PTHR33630:SF13">
    <property type="entry name" value="ACETYLXYLAN ESTERASE"/>
    <property type="match status" value="1"/>
</dbReference>